<reference evidence="12" key="1">
    <citation type="journal article" date="2020" name="Stud. Mycol.">
        <title>101 Dothideomycetes genomes: a test case for predicting lifestyles and emergence of pathogens.</title>
        <authorList>
            <person name="Haridas S."/>
            <person name="Albert R."/>
            <person name="Binder M."/>
            <person name="Bloem J."/>
            <person name="Labutti K."/>
            <person name="Salamov A."/>
            <person name="Andreopoulos B."/>
            <person name="Baker S."/>
            <person name="Barry K."/>
            <person name="Bills G."/>
            <person name="Bluhm B."/>
            <person name="Cannon C."/>
            <person name="Castanera R."/>
            <person name="Culley D."/>
            <person name="Daum C."/>
            <person name="Ezra D."/>
            <person name="Gonzalez J."/>
            <person name="Henrissat B."/>
            <person name="Kuo A."/>
            <person name="Liang C."/>
            <person name="Lipzen A."/>
            <person name="Lutzoni F."/>
            <person name="Magnuson J."/>
            <person name="Mondo S."/>
            <person name="Nolan M."/>
            <person name="Ohm R."/>
            <person name="Pangilinan J."/>
            <person name="Park H.-J."/>
            <person name="Ramirez L."/>
            <person name="Alfaro M."/>
            <person name="Sun H."/>
            <person name="Tritt A."/>
            <person name="Yoshinaga Y."/>
            <person name="Zwiers L.-H."/>
            <person name="Turgeon B."/>
            <person name="Goodwin S."/>
            <person name="Spatafora J."/>
            <person name="Crous P."/>
            <person name="Grigoriev I."/>
        </authorList>
    </citation>
    <scope>NUCLEOTIDE SEQUENCE</scope>
    <source>
        <strain evidence="12">CBS 109.77</strain>
    </source>
</reference>
<keyword evidence="5" id="KW-0653">Protein transport</keyword>
<comment type="subcellular location">
    <subcellularLocation>
        <location evidence="2">Endomembrane system</location>
    </subcellularLocation>
    <subcellularLocation>
        <location evidence="1">Membrane</location>
        <topology evidence="1">Single-pass membrane protein</topology>
    </subcellularLocation>
</comment>
<evidence type="ECO:0000256" key="8">
    <source>
        <dbReference type="ARBA" id="ARBA00023136"/>
    </source>
</evidence>
<dbReference type="SMART" id="SM00397">
    <property type="entry name" value="t_SNARE"/>
    <property type="match status" value="1"/>
</dbReference>
<evidence type="ECO:0000256" key="2">
    <source>
        <dbReference type="ARBA" id="ARBA00004308"/>
    </source>
</evidence>
<evidence type="ECO:0000256" key="1">
    <source>
        <dbReference type="ARBA" id="ARBA00004167"/>
    </source>
</evidence>
<gene>
    <name evidence="12" type="ORF">K505DRAFT_271809</name>
</gene>
<dbReference type="CDD" id="cd15859">
    <property type="entry name" value="SNARE_SYN8"/>
    <property type="match status" value="1"/>
</dbReference>
<dbReference type="GO" id="GO:0015031">
    <property type="term" value="P:protein transport"/>
    <property type="evidence" value="ECO:0007669"/>
    <property type="project" value="UniProtKB-KW"/>
</dbReference>
<evidence type="ECO:0000259" key="11">
    <source>
        <dbReference type="PROSITE" id="PS50192"/>
    </source>
</evidence>
<feature type="transmembrane region" description="Helical" evidence="10">
    <location>
        <begin position="238"/>
        <end position="256"/>
    </location>
</feature>
<dbReference type="InterPro" id="IPR000727">
    <property type="entry name" value="T_SNARE_dom"/>
</dbReference>
<protein>
    <submittedName>
        <fullName evidence="12">SNARE complex subunit</fullName>
    </submittedName>
</protein>
<feature type="region of interest" description="Disordered" evidence="9">
    <location>
        <begin position="90"/>
        <end position="156"/>
    </location>
</feature>
<dbReference type="GO" id="GO:0061025">
    <property type="term" value="P:membrane fusion"/>
    <property type="evidence" value="ECO:0007669"/>
    <property type="project" value="UniProtKB-ARBA"/>
</dbReference>
<organism evidence="12 13">
    <name type="scientific">Melanomma pulvis-pyrius CBS 109.77</name>
    <dbReference type="NCBI Taxonomy" id="1314802"/>
    <lineage>
        <taxon>Eukaryota</taxon>
        <taxon>Fungi</taxon>
        <taxon>Dikarya</taxon>
        <taxon>Ascomycota</taxon>
        <taxon>Pezizomycotina</taxon>
        <taxon>Dothideomycetes</taxon>
        <taxon>Pleosporomycetidae</taxon>
        <taxon>Pleosporales</taxon>
        <taxon>Melanommataceae</taxon>
        <taxon>Melanomma</taxon>
    </lineage>
</organism>
<sequence length="258" mass="28809">MSTTNPPQLFLLADHIKLSLLERQRAISLNLSPNTQDGQISRSLESLRSGIESLESQVQDTADEAITSQLPRLRTQLAELTSQFSANTIDATSPTLTSPNNPSLSSDFAAAQKKPRQGPKSVRFTDAPSANDEDPNRAQLFPYRDDPSDSDVPDQTDLSNQQIHAYHSDVIRDQDDQLDRLGQSIGRQRELSMQIGDELEGQVLLLDEVDEGVDRHTAQFRRAKGRLDRFSRKARENWSLTVIVVLIVILVLLIVITK</sequence>
<dbReference type="EMBL" id="MU001836">
    <property type="protein sequence ID" value="KAF2796225.1"/>
    <property type="molecule type" value="Genomic_DNA"/>
</dbReference>
<evidence type="ECO:0000256" key="4">
    <source>
        <dbReference type="ARBA" id="ARBA00022692"/>
    </source>
</evidence>
<evidence type="ECO:0000256" key="3">
    <source>
        <dbReference type="ARBA" id="ARBA00022448"/>
    </source>
</evidence>
<dbReference type="PROSITE" id="PS50192">
    <property type="entry name" value="T_SNARE"/>
    <property type="match status" value="1"/>
</dbReference>
<keyword evidence="7" id="KW-0175">Coiled coil</keyword>
<feature type="domain" description="T-SNARE coiled-coil homology" evidence="11">
    <location>
        <begin position="168"/>
        <end position="230"/>
    </location>
</feature>
<dbReference type="GO" id="GO:0016020">
    <property type="term" value="C:membrane"/>
    <property type="evidence" value="ECO:0007669"/>
    <property type="project" value="UniProtKB-SubCell"/>
</dbReference>
<keyword evidence="8 10" id="KW-0472">Membrane</keyword>
<evidence type="ECO:0000256" key="7">
    <source>
        <dbReference type="ARBA" id="ARBA00023054"/>
    </source>
</evidence>
<dbReference type="AlphaFoldDB" id="A0A6A6XK23"/>
<dbReference type="GO" id="GO:0006896">
    <property type="term" value="P:Golgi to vacuole transport"/>
    <property type="evidence" value="ECO:0007669"/>
    <property type="project" value="UniProtKB-ARBA"/>
</dbReference>
<evidence type="ECO:0000313" key="13">
    <source>
        <dbReference type="Proteomes" id="UP000799757"/>
    </source>
</evidence>
<evidence type="ECO:0000313" key="12">
    <source>
        <dbReference type="EMBL" id="KAF2796225.1"/>
    </source>
</evidence>
<proteinExistence type="predicted"/>
<accession>A0A6A6XK23</accession>
<dbReference type="SUPFAM" id="SSF58038">
    <property type="entry name" value="SNARE fusion complex"/>
    <property type="match status" value="1"/>
</dbReference>
<evidence type="ECO:0000256" key="6">
    <source>
        <dbReference type="ARBA" id="ARBA00022989"/>
    </source>
</evidence>
<dbReference type="GO" id="GO:0005768">
    <property type="term" value="C:endosome"/>
    <property type="evidence" value="ECO:0007669"/>
    <property type="project" value="UniProtKB-ARBA"/>
</dbReference>
<keyword evidence="3" id="KW-0813">Transport</keyword>
<dbReference type="Proteomes" id="UP000799757">
    <property type="component" value="Unassembled WGS sequence"/>
</dbReference>
<dbReference type="Gene3D" id="1.20.5.110">
    <property type="match status" value="1"/>
</dbReference>
<feature type="compositionally biased region" description="Polar residues" evidence="9">
    <location>
        <begin position="90"/>
        <end position="106"/>
    </location>
</feature>
<keyword evidence="4 10" id="KW-0812">Transmembrane</keyword>
<evidence type="ECO:0000256" key="9">
    <source>
        <dbReference type="SAM" id="MobiDB-lite"/>
    </source>
</evidence>
<evidence type="ECO:0000256" key="5">
    <source>
        <dbReference type="ARBA" id="ARBA00022927"/>
    </source>
</evidence>
<dbReference type="FunFam" id="1.20.5.110:FF:000060">
    <property type="entry name" value="SNARE complex subunit (Syn8)"/>
    <property type="match status" value="1"/>
</dbReference>
<keyword evidence="13" id="KW-1185">Reference proteome</keyword>
<evidence type="ECO:0000256" key="10">
    <source>
        <dbReference type="SAM" id="Phobius"/>
    </source>
</evidence>
<dbReference type="Pfam" id="PF05739">
    <property type="entry name" value="SNARE"/>
    <property type="match status" value="1"/>
</dbReference>
<name>A0A6A6XK23_9PLEO</name>
<dbReference type="OrthoDB" id="244190at2759"/>
<dbReference type="PANTHER" id="PTHR12791">
    <property type="entry name" value="GOLGI SNARE BET1-RELATED"/>
    <property type="match status" value="1"/>
</dbReference>
<keyword evidence="6 10" id="KW-1133">Transmembrane helix</keyword>